<dbReference type="SUPFAM" id="SSF49384">
    <property type="entry name" value="Carbohydrate-binding domain"/>
    <property type="match status" value="2"/>
</dbReference>
<gene>
    <name evidence="5" type="ORF">SDC9_49308</name>
</gene>
<reference evidence="5" key="1">
    <citation type="submission" date="2019-08" db="EMBL/GenBank/DDBJ databases">
        <authorList>
            <person name="Kucharzyk K."/>
            <person name="Murdoch R.W."/>
            <person name="Higgins S."/>
            <person name="Loffler F."/>
        </authorList>
    </citation>
    <scope>NUCLEOTIDE SEQUENCE</scope>
</reference>
<dbReference type="InterPro" id="IPR008964">
    <property type="entry name" value="Invasin/intimin_cell_adhesion"/>
</dbReference>
<dbReference type="InterPro" id="IPR008965">
    <property type="entry name" value="CBM2/CBM3_carb-bd_dom_sf"/>
</dbReference>
<dbReference type="Pfam" id="PF18962">
    <property type="entry name" value="Por_Secre_tail"/>
    <property type="match status" value="1"/>
</dbReference>
<comment type="caution">
    <text evidence="5">The sequence shown here is derived from an EMBL/GenBank/DDBJ whole genome shotgun (WGS) entry which is preliminary data.</text>
</comment>
<feature type="domain" description="Secretion system C-terminal sorting" evidence="3">
    <location>
        <begin position="599"/>
        <end position="663"/>
    </location>
</feature>
<dbReference type="Pfam" id="PF19408">
    <property type="entry name" value="PKD_6"/>
    <property type="match status" value="1"/>
</dbReference>
<evidence type="ECO:0000313" key="5">
    <source>
        <dbReference type="EMBL" id="MPM03049.1"/>
    </source>
</evidence>
<dbReference type="EMBL" id="VSSQ01000919">
    <property type="protein sequence ID" value="MPM03049.1"/>
    <property type="molecule type" value="Genomic_DNA"/>
</dbReference>
<dbReference type="Pfam" id="PF26182">
    <property type="entry name" value="Ig_NUP210_5th"/>
    <property type="match status" value="1"/>
</dbReference>
<dbReference type="GO" id="GO:0000272">
    <property type="term" value="P:polysaccharide catabolic process"/>
    <property type="evidence" value="ECO:0007669"/>
    <property type="project" value="InterPro"/>
</dbReference>
<dbReference type="InterPro" id="IPR003343">
    <property type="entry name" value="Big_2"/>
</dbReference>
<evidence type="ECO:0000259" key="3">
    <source>
        <dbReference type="Pfam" id="PF18962"/>
    </source>
</evidence>
<organism evidence="5">
    <name type="scientific">bioreactor metagenome</name>
    <dbReference type="NCBI Taxonomy" id="1076179"/>
    <lineage>
        <taxon>unclassified sequences</taxon>
        <taxon>metagenomes</taxon>
        <taxon>ecological metagenomes</taxon>
    </lineage>
</organism>
<feature type="domain" description="PKD-like" evidence="4">
    <location>
        <begin position="503"/>
        <end position="578"/>
    </location>
</feature>
<evidence type="ECO:0000259" key="1">
    <source>
        <dbReference type="Pfam" id="PF00963"/>
    </source>
</evidence>
<evidence type="ECO:0000259" key="2">
    <source>
        <dbReference type="Pfam" id="PF02368"/>
    </source>
</evidence>
<dbReference type="Pfam" id="PF00963">
    <property type="entry name" value="Cohesin"/>
    <property type="match status" value="1"/>
</dbReference>
<protein>
    <recommendedName>
        <fullName evidence="6">Secretion system C-terminal sorting domain-containing protein</fullName>
    </recommendedName>
</protein>
<feature type="domain" description="Cohesin" evidence="1">
    <location>
        <begin position="172"/>
        <end position="270"/>
    </location>
</feature>
<evidence type="ECO:0000259" key="4">
    <source>
        <dbReference type="Pfam" id="PF19408"/>
    </source>
</evidence>
<dbReference type="CDD" id="cd08547">
    <property type="entry name" value="Type_II_cohesin"/>
    <property type="match status" value="1"/>
</dbReference>
<dbReference type="InterPro" id="IPR026444">
    <property type="entry name" value="Secre_tail"/>
</dbReference>
<dbReference type="Gene3D" id="2.60.40.1080">
    <property type="match status" value="2"/>
</dbReference>
<dbReference type="AlphaFoldDB" id="A0A644WHH3"/>
<accession>A0A644WHH3</accession>
<feature type="domain" description="BIG2" evidence="2">
    <location>
        <begin position="295"/>
        <end position="358"/>
    </location>
</feature>
<dbReference type="InterPro" id="IPR045829">
    <property type="entry name" value="PKD_6"/>
</dbReference>
<dbReference type="NCBIfam" id="TIGR04183">
    <property type="entry name" value="Por_Secre_tail"/>
    <property type="match status" value="1"/>
</dbReference>
<dbReference type="Pfam" id="PF02368">
    <property type="entry name" value="Big_2"/>
    <property type="match status" value="1"/>
</dbReference>
<name>A0A644WHH3_9ZZZZ</name>
<proteinExistence type="predicted"/>
<dbReference type="InterPro" id="IPR002102">
    <property type="entry name" value="Cohesin_dom"/>
</dbReference>
<dbReference type="Gene3D" id="2.60.40.680">
    <property type="match status" value="2"/>
</dbReference>
<dbReference type="SUPFAM" id="SSF49373">
    <property type="entry name" value="Invasin/intimin cell-adhesion fragments"/>
    <property type="match status" value="2"/>
</dbReference>
<evidence type="ECO:0008006" key="6">
    <source>
        <dbReference type="Google" id="ProtNLM"/>
    </source>
</evidence>
<sequence>MVTNGTVSQPLGEALVNNTLPGKVTIGAAGTSYVSGKGIFILIRFRILQTGGCYLNFTGKANNYMNEGLPSLLLNNAWIGITAAPSITLYSEYNSMAKGDSLQLWVWGGEEPYTWSVSDTGIATISASGMLQAKTTGKVTLRVEDARGIKDSVSNFTIRPFKLIIPDQLTQWAGKYIEIPVHVTDLTECDISSGEFSLYFNSDVLTWVEYSQEGTLLANKSVMVNTYQNGLKASFASAETITGSGLLLILKFMVKNTEWHTTPVEFTDVLFNENIIPSVENGYFSVQQLNRLYVYPEQGELLAGDSIQLQVGYGYTNPLSWAVNNTALASISETGMLKAKKGGKIQVLVTDSTGSSGTSWFNLFDTRVQLADTNFCVGEMVIRYPVIIQKVPDTDPVLSMEMTVEFDTAQLQFNGLSYENTVCQGWMHTTNVQQNRMLYASSGANSITQPGTMVYLNFQLKQPETLPNISIVHLQNIRMNEGVPAVNPETFGNIFYRDKPPAPFMVWGDTLIHQYATTASFFIPELPETNEYVWILPEGLNGNSHNNIIQVTVDAGFKNGIVNVYGINTCGTGEKLEFPVRKEDDTGLESNFLQNLTCYPNPVKDKLHIRSADLHGITNRAVLYDLTGKPVSSVKLYKTGNELDVSGLLSGVYVLKIISGDQVKHIGIVKE</sequence>
<dbReference type="GO" id="GO:0030246">
    <property type="term" value="F:carbohydrate binding"/>
    <property type="evidence" value="ECO:0007669"/>
    <property type="project" value="InterPro"/>
</dbReference>